<name>Q9HK76_THEAC</name>
<accession>Q9HK76</accession>
<organism evidence="2 3">
    <name type="scientific">Thermoplasma acidophilum (strain ATCC 25905 / DSM 1728 / JCM 9062 / NBRC 15155 / AMRC-C165)</name>
    <dbReference type="NCBI Taxonomy" id="273075"/>
    <lineage>
        <taxon>Archaea</taxon>
        <taxon>Methanobacteriati</taxon>
        <taxon>Thermoplasmatota</taxon>
        <taxon>Thermoplasmata</taxon>
        <taxon>Thermoplasmatales</taxon>
        <taxon>Thermoplasmataceae</taxon>
        <taxon>Thermoplasma</taxon>
    </lineage>
</organism>
<proteinExistence type="predicted"/>
<protein>
    <recommendedName>
        <fullName evidence="1">4Fe-4S ferredoxin-type domain-containing protein</fullName>
    </recommendedName>
</protein>
<dbReference type="STRING" id="273075.gene:9571945"/>
<reference evidence="2 3" key="1">
    <citation type="journal article" date="2000" name="Nature">
        <title>The genome sequence of the thermoacidophilic scavenger Thermoplasma acidophilum.</title>
        <authorList>
            <person name="Ruepp A."/>
            <person name="Graml W."/>
            <person name="Santos-Martinez M.L."/>
            <person name="Koretke K.K."/>
            <person name="Volker C."/>
            <person name="Mewes H.W."/>
            <person name="Frishman D."/>
            <person name="Stocker S."/>
            <person name="Lupas A.N."/>
            <person name="Baumeister W."/>
        </authorList>
    </citation>
    <scope>NUCLEOTIDE SEQUENCE [LARGE SCALE GENOMIC DNA]</scope>
    <source>
        <strain evidence="3">ATCC 25905 / DSM 1728 / JCM 9062 / NBRC 15155 / AMRC-C165</strain>
    </source>
</reference>
<dbReference type="eggNOG" id="arCOG00959">
    <property type="taxonomic scope" value="Archaea"/>
</dbReference>
<feature type="domain" description="4Fe-4S ferredoxin-type" evidence="1">
    <location>
        <begin position="1"/>
        <end position="30"/>
    </location>
</feature>
<gene>
    <name evidence="2" type="ordered locus">Ta0725</name>
</gene>
<dbReference type="AlphaFoldDB" id="Q9HK76"/>
<dbReference type="EnsemblBacteria" id="CAC11863">
    <property type="protein sequence ID" value="CAC11863"/>
    <property type="gene ID" value="CAC11863"/>
</dbReference>
<evidence type="ECO:0000313" key="3">
    <source>
        <dbReference type="Proteomes" id="UP000001024"/>
    </source>
</evidence>
<dbReference type="Gene3D" id="3.30.70.20">
    <property type="match status" value="1"/>
</dbReference>
<evidence type="ECO:0000259" key="1">
    <source>
        <dbReference type="PROSITE" id="PS51379"/>
    </source>
</evidence>
<dbReference type="InParanoid" id="Q9HK76"/>
<dbReference type="KEGG" id="tac:Ta0725"/>
<dbReference type="SMR" id="Q9HK76"/>
<dbReference type="SUPFAM" id="SSF54862">
    <property type="entry name" value="4Fe-4S ferredoxins"/>
    <property type="match status" value="1"/>
</dbReference>
<keyword evidence="3" id="KW-1185">Reference proteome</keyword>
<dbReference type="Proteomes" id="UP000001024">
    <property type="component" value="Chromosome"/>
</dbReference>
<dbReference type="PROSITE" id="PS51379">
    <property type="entry name" value="4FE4S_FER_2"/>
    <property type="match status" value="2"/>
</dbReference>
<dbReference type="HOGENOM" id="CLU_139698_5_2_2"/>
<dbReference type="RefSeq" id="WP_010901143.1">
    <property type="nucleotide sequence ID" value="NC_002578.1"/>
</dbReference>
<sequence length="82" mass="9188">MFPSVDPEKCEDKGECVSTCPYEVFELGIRTAEEISELSFIGRIEARAHGNRMARTSHIDMCHVCGDCVIVCSEKAIRLLPR</sequence>
<dbReference type="PaxDb" id="273075-Ta0725"/>
<feature type="domain" description="4Fe-4S ferredoxin-type" evidence="1">
    <location>
        <begin position="53"/>
        <end position="82"/>
    </location>
</feature>
<dbReference type="EMBL" id="AL445065">
    <property type="protein sequence ID" value="CAC11863.1"/>
    <property type="molecule type" value="Genomic_DNA"/>
</dbReference>
<evidence type="ECO:0000313" key="2">
    <source>
        <dbReference type="EMBL" id="CAC11863.1"/>
    </source>
</evidence>
<dbReference type="Pfam" id="PF12837">
    <property type="entry name" value="Fer4_6"/>
    <property type="match status" value="1"/>
</dbReference>
<dbReference type="InterPro" id="IPR017896">
    <property type="entry name" value="4Fe4S_Fe-S-bd"/>
</dbReference>